<sequence>MAKPAVKTSSSRNRELARGVPALGRIASFKKAMRYKYTKGKHQKVEKALPVKSDKEPRMYPTERVIKPLPSRRSVQKPTKLRASITPGTVLILLAGRFKGKRVVFLKQLESGLLLITGPFQINGVPLRRVSQAYVLATSTKVDVEAAIKLAEPVTDAFFVKPEAPAKKESDEFFKADKAEKALPSERKTLQASIDQRVVEKMAPILRKYVRARFSLTKGQYPHQMKF</sequence>
<accession>A0A0G4IZF1</accession>
<dbReference type="Proteomes" id="UP000039324">
    <property type="component" value="Unassembled WGS sequence"/>
</dbReference>
<keyword evidence="2" id="KW-0689">Ribosomal protein</keyword>
<dbReference type="SUPFAM" id="SSF50104">
    <property type="entry name" value="Translation proteins SH3-like domain"/>
    <property type="match status" value="1"/>
</dbReference>
<evidence type="ECO:0000256" key="2">
    <source>
        <dbReference type="ARBA" id="ARBA00022980"/>
    </source>
</evidence>
<dbReference type="PANTHER" id="PTHR10715">
    <property type="entry name" value="60S RIBOSOMAL PROTEIN L6"/>
    <property type="match status" value="1"/>
</dbReference>
<evidence type="ECO:0008006" key="8">
    <source>
        <dbReference type="Google" id="ProtNLM"/>
    </source>
</evidence>
<dbReference type="GO" id="GO:0000027">
    <property type="term" value="P:ribosomal large subunit assembly"/>
    <property type="evidence" value="ECO:0007669"/>
    <property type="project" value="TreeGrafter"/>
</dbReference>
<dbReference type="Pfam" id="PF01159">
    <property type="entry name" value="Ribosomal_L6e"/>
    <property type="match status" value="1"/>
</dbReference>
<dbReference type="GO" id="GO:0003723">
    <property type="term" value="F:RNA binding"/>
    <property type="evidence" value="ECO:0007669"/>
    <property type="project" value="TreeGrafter"/>
</dbReference>
<dbReference type="InterPro" id="IPR014722">
    <property type="entry name" value="Rib_uL2_dom2"/>
</dbReference>
<comment type="similarity">
    <text evidence="1">Belongs to the eukaryotic ribosomal protein eL6 family.</text>
</comment>
<reference evidence="4 6" key="1">
    <citation type="submission" date="2015-02" db="EMBL/GenBank/DDBJ databases">
        <authorList>
            <person name="Chooi Y.-H."/>
        </authorList>
    </citation>
    <scope>NUCLEOTIDE SEQUENCE [LARGE SCALE GENOMIC DNA]</scope>
    <source>
        <strain evidence="4">E3</strain>
    </source>
</reference>
<dbReference type="InterPro" id="IPR041997">
    <property type="entry name" value="Ribosomal_eL6_KOW"/>
</dbReference>
<dbReference type="GO" id="GO:0022625">
    <property type="term" value="C:cytosolic large ribosomal subunit"/>
    <property type="evidence" value="ECO:0007669"/>
    <property type="project" value="TreeGrafter"/>
</dbReference>
<dbReference type="EMBL" id="CDSF01000101">
    <property type="protein sequence ID" value="CEP00723.1"/>
    <property type="molecule type" value="Genomic_DNA"/>
</dbReference>
<dbReference type="FunFam" id="2.30.30.30:FF:000014">
    <property type="entry name" value="60S ribosomal protein L6"/>
    <property type="match status" value="1"/>
</dbReference>
<dbReference type="InterPro" id="IPR008991">
    <property type="entry name" value="Translation_prot_SH3-like_sf"/>
</dbReference>
<evidence type="ECO:0000313" key="7">
    <source>
        <dbReference type="Proteomes" id="UP000290189"/>
    </source>
</evidence>
<protein>
    <recommendedName>
        <fullName evidence="8">60S ribosomal protein L6</fullName>
    </recommendedName>
</protein>
<dbReference type="OrthoDB" id="2436667at2759"/>
<dbReference type="CDD" id="cd13156">
    <property type="entry name" value="KOW_RPL6"/>
    <property type="match status" value="1"/>
</dbReference>
<name>A0A0G4IZF1_PLABS</name>
<evidence type="ECO:0000313" key="6">
    <source>
        <dbReference type="Proteomes" id="UP000039324"/>
    </source>
</evidence>
<keyword evidence="6" id="KW-1185">Reference proteome</keyword>
<gene>
    <name evidence="4" type="ORF">PBRA_001777</name>
    <name evidence="5" type="ORF">PLBR_LOCUS1009</name>
</gene>
<dbReference type="STRING" id="37360.A0A0G4IZF1"/>
<evidence type="ECO:0000256" key="3">
    <source>
        <dbReference type="ARBA" id="ARBA00023274"/>
    </source>
</evidence>
<dbReference type="GO" id="GO:0003735">
    <property type="term" value="F:structural constituent of ribosome"/>
    <property type="evidence" value="ECO:0007669"/>
    <property type="project" value="InterPro"/>
</dbReference>
<dbReference type="Proteomes" id="UP000290189">
    <property type="component" value="Unassembled WGS sequence"/>
</dbReference>
<dbReference type="OMA" id="YWAREKT"/>
<dbReference type="PANTHER" id="PTHR10715:SF0">
    <property type="entry name" value="LARGE RIBOSOMAL SUBUNIT PROTEIN EL6"/>
    <property type="match status" value="1"/>
</dbReference>
<keyword evidence="3" id="KW-0687">Ribonucleoprotein</keyword>
<dbReference type="Gene3D" id="2.30.30.30">
    <property type="match status" value="1"/>
</dbReference>
<dbReference type="AlphaFoldDB" id="A0A0G4IZF1"/>
<evidence type="ECO:0000256" key="1">
    <source>
        <dbReference type="ARBA" id="ARBA00010592"/>
    </source>
</evidence>
<geneLocation type="mitochondrion" evidence="5"/>
<proteinExistence type="inferred from homology"/>
<dbReference type="GO" id="GO:0002181">
    <property type="term" value="P:cytoplasmic translation"/>
    <property type="evidence" value="ECO:0007669"/>
    <property type="project" value="TreeGrafter"/>
</dbReference>
<evidence type="ECO:0000313" key="4">
    <source>
        <dbReference type="EMBL" id="CEP00723.1"/>
    </source>
</evidence>
<dbReference type="EMBL" id="OVEO01000002">
    <property type="protein sequence ID" value="SPQ93794.1"/>
    <property type="molecule type" value="Genomic_DNA"/>
</dbReference>
<keyword evidence="5" id="KW-0496">Mitochondrion</keyword>
<reference evidence="5 7" key="2">
    <citation type="submission" date="2018-03" db="EMBL/GenBank/DDBJ databases">
        <authorList>
            <person name="Fogelqvist J."/>
        </authorList>
    </citation>
    <scope>NUCLEOTIDE SEQUENCE [LARGE SCALE GENOMIC DNA]</scope>
</reference>
<evidence type="ECO:0000313" key="5">
    <source>
        <dbReference type="EMBL" id="SPQ93794.1"/>
    </source>
</evidence>
<organism evidence="4 6">
    <name type="scientific">Plasmodiophora brassicae</name>
    <name type="common">Clubroot disease agent</name>
    <dbReference type="NCBI Taxonomy" id="37360"/>
    <lineage>
        <taxon>Eukaryota</taxon>
        <taxon>Sar</taxon>
        <taxon>Rhizaria</taxon>
        <taxon>Endomyxa</taxon>
        <taxon>Phytomyxea</taxon>
        <taxon>Plasmodiophorida</taxon>
        <taxon>Plasmodiophoridae</taxon>
        <taxon>Plasmodiophora</taxon>
    </lineage>
</organism>
<dbReference type="InterPro" id="IPR000915">
    <property type="entry name" value="60S_ribosomal_eL6"/>
</dbReference>